<reference evidence="1" key="1">
    <citation type="journal article" date="2021" name="Proc. Natl. Acad. Sci. U.S.A.">
        <title>A Catalog of Tens of Thousands of Viruses from Human Metagenomes Reveals Hidden Associations with Chronic Diseases.</title>
        <authorList>
            <person name="Tisza M.J."/>
            <person name="Buck C.B."/>
        </authorList>
    </citation>
    <scope>NUCLEOTIDE SEQUENCE</scope>
    <source>
        <strain evidence="1">Ctn7K25</strain>
    </source>
</reference>
<accession>A0A8S5QCZ7</accession>
<sequence length="127" mass="15034">MRTYDEYISSCDYIRMPEVYAYIANAPAARFYVSDNRATIVVSAMLQGKQHIKMRPLKFEMFQEICRRVLSLRELHPEWSLKMLCAEVVTQPAPKFYISPGSAKIMVCKGRRKWIREKLKRLRHFSL</sequence>
<protein>
    <submittedName>
        <fullName evidence="1">Uncharacterized protein</fullName>
    </submittedName>
</protein>
<evidence type="ECO:0000313" key="1">
    <source>
        <dbReference type="EMBL" id="DAE16673.1"/>
    </source>
</evidence>
<name>A0A8S5QCZ7_9CAUD</name>
<dbReference type="EMBL" id="BK015629">
    <property type="protein sequence ID" value="DAE16673.1"/>
    <property type="molecule type" value="Genomic_DNA"/>
</dbReference>
<organism evidence="1">
    <name type="scientific">Podoviridae sp. ctn7K25</name>
    <dbReference type="NCBI Taxonomy" id="2825273"/>
    <lineage>
        <taxon>Viruses</taxon>
        <taxon>Duplodnaviria</taxon>
        <taxon>Heunggongvirae</taxon>
        <taxon>Uroviricota</taxon>
        <taxon>Caudoviricetes</taxon>
    </lineage>
</organism>
<proteinExistence type="predicted"/>